<protein>
    <submittedName>
        <fullName evidence="2">Uncharacterized protein</fullName>
    </submittedName>
</protein>
<keyword evidence="1" id="KW-0472">Membrane</keyword>
<evidence type="ECO:0000313" key="3">
    <source>
        <dbReference type="Proteomes" id="UP000221918"/>
    </source>
</evidence>
<sequence>MDSKKLKIYILSFIFLAVVSLLLTSVSIPSIIGSQIGVNPFKVLKIIALLSLVSAMITYFKFLKINKVDNI</sequence>
<evidence type="ECO:0000256" key="1">
    <source>
        <dbReference type="SAM" id="Phobius"/>
    </source>
</evidence>
<organism evidence="2 3">
    <name type="scientific">Bacillus pseudomycoides</name>
    <dbReference type="NCBI Taxonomy" id="64104"/>
    <lineage>
        <taxon>Bacteria</taxon>
        <taxon>Bacillati</taxon>
        <taxon>Bacillota</taxon>
        <taxon>Bacilli</taxon>
        <taxon>Bacillales</taxon>
        <taxon>Bacillaceae</taxon>
        <taxon>Bacillus</taxon>
        <taxon>Bacillus cereus group</taxon>
    </lineage>
</organism>
<reference evidence="2 3" key="1">
    <citation type="submission" date="2017-09" db="EMBL/GenBank/DDBJ databases">
        <title>Large-scale bioinformatics analysis of Bacillus genomes uncovers conserved roles of natural products in bacterial physiology.</title>
        <authorList>
            <consortium name="Agbiome Team Llc"/>
            <person name="Bleich R.M."/>
            <person name="Grubbs K.J."/>
            <person name="Santa Maria K.C."/>
            <person name="Allen S.E."/>
            <person name="Farag S."/>
            <person name="Shank E.A."/>
            <person name="Bowers A."/>
        </authorList>
    </citation>
    <scope>NUCLEOTIDE SEQUENCE [LARGE SCALE GENOMIC DNA]</scope>
    <source>
        <strain evidence="2 3">AFS037265</strain>
    </source>
</reference>
<keyword evidence="1" id="KW-0812">Transmembrane</keyword>
<gene>
    <name evidence="2" type="ORF">COF81_17755</name>
</gene>
<feature type="transmembrane region" description="Helical" evidence="1">
    <location>
        <begin position="44"/>
        <end position="63"/>
    </location>
</feature>
<feature type="transmembrane region" description="Helical" evidence="1">
    <location>
        <begin position="9"/>
        <end position="32"/>
    </location>
</feature>
<dbReference type="EMBL" id="NUTL01000072">
    <property type="protein sequence ID" value="PHE93690.1"/>
    <property type="molecule type" value="Genomic_DNA"/>
</dbReference>
<dbReference type="AlphaFoldDB" id="A0ABD6T3H8"/>
<dbReference type="RefSeq" id="WP_098217598.1">
    <property type="nucleotide sequence ID" value="NZ_NUBV01000066.1"/>
</dbReference>
<keyword evidence="1" id="KW-1133">Transmembrane helix</keyword>
<accession>A0ABD6T3H8</accession>
<comment type="caution">
    <text evidence="2">The sequence shown here is derived from an EMBL/GenBank/DDBJ whole genome shotgun (WGS) entry which is preliminary data.</text>
</comment>
<dbReference type="Proteomes" id="UP000221918">
    <property type="component" value="Unassembled WGS sequence"/>
</dbReference>
<proteinExistence type="predicted"/>
<evidence type="ECO:0000313" key="2">
    <source>
        <dbReference type="EMBL" id="PHE93690.1"/>
    </source>
</evidence>
<name>A0ABD6T3H8_9BACI</name>